<dbReference type="Pfam" id="PF13577">
    <property type="entry name" value="SnoaL_4"/>
    <property type="match status" value="1"/>
</dbReference>
<dbReference type="EMBL" id="JAPDFL010000001">
    <property type="protein sequence ID" value="MCW1932292.1"/>
    <property type="molecule type" value="Genomic_DNA"/>
</dbReference>
<dbReference type="Gene3D" id="3.10.450.50">
    <property type="match status" value="1"/>
</dbReference>
<proteinExistence type="predicted"/>
<reference evidence="2 3" key="1">
    <citation type="submission" date="2022-10" db="EMBL/GenBank/DDBJ databases">
        <title>Pararhodobacter sp. nov., isolated from marine algae.</title>
        <authorList>
            <person name="Choi B.J."/>
            <person name="Kim J.M."/>
            <person name="Lee J.K."/>
            <person name="Choi D.G."/>
            <person name="Jeon C.O."/>
        </authorList>
    </citation>
    <scope>NUCLEOTIDE SEQUENCE [LARGE SCALE GENOMIC DNA]</scope>
    <source>
        <strain evidence="2 3">ZQ420</strain>
    </source>
</reference>
<evidence type="ECO:0000313" key="2">
    <source>
        <dbReference type="EMBL" id="MCW1932292.1"/>
    </source>
</evidence>
<organism evidence="2 3">
    <name type="scientific">Pararhodobacter zhoushanensis</name>
    <dbReference type="NCBI Taxonomy" id="2479545"/>
    <lineage>
        <taxon>Bacteria</taxon>
        <taxon>Pseudomonadati</taxon>
        <taxon>Pseudomonadota</taxon>
        <taxon>Alphaproteobacteria</taxon>
        <taxon>Rhodobacterales</taxon>
        <taxon>Paracoccaceae</taxon>
        <taxon>Pararhodobacter</taxon>
    </lineage>
</organism>
<dbReference type="CDD" id="cd00531">
    <property type="entry name" value="NTF2_like"/>
    <property type="match status" value="1"/>
</dbReference>
<evidence type="ECO:0000259" key="1">
    <source>
        <dbReference type="Pfam" id="PF13577"/>
    </source>
</evidence>
<dbReference type="InterPro" id="IPR032710">
    <property type="entry name" value="NTF2-like_dom_sf"/>
</dbReference>
<protein>
    <submittedName>
        <fullName evidence="2">Nuclear transport factor 2 family protein</fullName>
    </submittedName>
</protein>
<dbReference type="Proteomes" id="UP001208938">
    <property type="component" value="Unassembled WGS sequence"/>
</dbReference>
<gene>
    <name evidence="2" type="ORF">OKW52_08475</name>
</gene>
<sequence>MDLETDLTALLDRQRIAALQTCFAQALDGGTLAQFLSVFTDDVTYSNGPRVLQGHAGLRGFFEARQAAGRVSRHMMSGLDISFDGPDAARSHSVWLSFAGDGPLPVGHAEPFLVADMHDDYLRTPAGWRIARRVITPAFRNPGIGNPPSGARA</sequence>
<dbReference type="InterPro" id="IPR037401">
    <property type="entry name" value="SnoaL-like"/>
</dbReference>
<feature type="domain" description="SnoaL-like" evidence="1">
    <location>
        <begin position="9"/>
        <end position="133"/>
    </location>
</feature>
<comment type="caution">
    <text evidence="2">The sequence shown here is derived from an EMBL/GenBank/DDBJ whole genome shotgun (WGS) entry which is preliminary data.</text>
</comment>
<evidence type="ECO:0000313" key="3">
    <source>
        <dbReference type="Proteomes" id="UP001208938"/>
    </source>
</evidence>
<keyword evidence="3" id="KW-1185">Reference proteome</keyword>
<dbReference type="SUPFAM" id="SSF54427">
    <property type="entry name" value="NTF2-like"/>
    <property type="match status" value="1"/>
</dbReference>
<name>A0ABT3GXN5_9RHOB</name>
<dbReference type="RefSeq" id="WP_264505309.1">
    <property type="nucleotide sequence ID" value="NZ_JAPDFL010000001.1"/>
</dbReference>
<accession>A0ABT3GXN5</accession>